<protein>
    <submittedName>
        <fullName evidence="2">Uncharacterized protein</fullName>
    </submittedName>
</protein>
<organism evidence="2 3">
    <name type="scientific">Bowdeniella nasicola</name>
    <dbReference type="NCBI Taxonomy" id="208480"/>
    <lineage>
        <taxon>Bacteria</taxon>
        <taxon>Bacillati</taxon>
        <taxon>Actinomycetota</taxon>
        <taxon>Actinomycetes</taxon>
        <taxon>Actinomycetales</taxon>
        <taxon>Actinomycetaceae</taxon>
        <taxon>Bowdeniella</taxon>
    </lineage>
</organism>
<keyword evidence="1" id="KW-1133">Transmembrane helix</keyword>
<evidence type="ECO:0000313" key="3">
    <source>
        <dbReference type="Proteomes" id="UP000199288"/>
    </source>
</evidence>
<sequence>MGYGLACIGFGFATGFAMALAAAVVTGISGAFMWVAIRAIIGERLEEDSSVFAKLVAAEETGGWLVLVPAIIVLSAMGYGVVFFALAACCLVAAVLLVTQQNPASSHTIGKDISLGKGGLGCGRC</sequence>
<accession>A0A1H4DMC1</accession>
<keyword evidence="3" id="KW-1185">Reference proteome</keyword>
<evidence type="ECO:0000313" key="2">
    <source>
        <dbReference type="EMBL" id="SEA73905.1"/>
    </source>
</evidence>
<name>A0A1H4DMC1_9ACTO</name>
<dbReference type="AlphaFoldDB" id="A0A1H4DMC1"/>
<dbReference type="Gene3D" id="1.20.1250.20">
    <property type="entry name" value="MFS general substrate transporter like domains"/>
    <property type="match status" value="1"/>
</dbReference>
<dbReference type="Proteomes" id="UP000199288">
    <property type="component" value="Unassembled WGS sequence"/>
</dbReference>
<dbReference type="InterPro" id="IPR036259">
    <property type="entry name" value="MFS_trans_sf"/>
</dbReference>
<keyword evidence="1" id="KW-0812">Transmembrane</keyword>
<gene>
    <name evidence="2" type="ORF">SAMN02910418_02293</name>
</gene>
<reference evidence="3" key="1">
    <citation type="submission" date="2016-10" db="EMBL/GenBank/DDBJ databases">
        <authorList>
            <person name="Varghese N."/>
            <person name="Submissions S."/>
        </authorList>
    </citation>
    <scope>NUCLEOTIDE SEQUENCE [LARGE SCALE GENOMIC DNA]</scope>
    <source>
        <strain evidence="3">KPR-1</strain>
    </source>
</reference>
<evidence type="ECO:0000256" key="1">
    <source>
        <dbReference type="SAM" id="Phobius"/>
    </source>
</evidence>
<dbReference type="SUPFAM" id="SSF103473">
    <property type="entry name" value="MFS general substrate transporter"/>
    <property type="match status" value="1"/>
</dbReference>
<dbReference type="EMBL" id="FNQV01000018">
    <property type="protein sequence ID" value="SEA73905.1"/>
    <property type="molecule type" value="Genomic_DNA"/>
</dbReference>
<keyword evidence="1" id="KW-0472">Membrane</keyword>
<feature type="transmembrane region" description="Helical" evidence="1">
    <location>
        <begin position="64"/>
        <end position="97"/>
    </location>
</feature>
<proteinExistence type="predicted"/>